<dbReference type="GO" id="GO:0046872">
    <property type="term" value="F:metal ion binding"/>
    <property type="evidence" value="ECO:0007669"/>
    <property type="project" value="UniProtKB-KW"/>
</dbReference>
<comment type="subcellular location">
    <subcellularLocation>
        <location evidence="1">Membrane</location>
        <topology evidence="1">Multi-pass membrane protein</topology>
    </subcellularLocation>
</comment>
<reference evidence="9" key="1">
    <citation type="submission" date="2021-06" db="EMBL/GenBank/DDBJ databases">
        <authorList>
            <person name="Kallberg Y."/>
            <person name="Tangrot J."/>
            <person name="Rosling A."/>
        </authorList>
    </citation>
    <scope>NUCLEOTIDE SEQUENCE</scope>
    <source>
        <strain evidence="9">MA453B</strain>
    </source>
</reference>
<evidence type="ECO:0000256" key="3">
    <source>
        <dbReference type="ARBA" id="ARBA00022692"/>
    </source>
</evidence>
<proteinExistence type="inferred from homology"/>
<evidence type="ECO:0000256" key="4">
    <source>
        <dbReference type="ARBA" id="ARBA00022801"/>
    </source>
</evidence>
<organism evidence="9 10">
    <name type="scientific">Dentiscutata erythropus</name>
    <dbReference type="NCBI Taxonomy" id="1348616"/>
    <lineage>
        <taxon>Eukaryota</taxon>
        <taxon>Fungi</taxon>
        <taxon>Fungi incertae sedis</taxon>
        <taxon>Mucoromycota</taxon>
        <taxon>Glomeromycotina</taxon>
        <taxon>Glomeromycetes</taxon>
        <taxon>Diversisporales</taxon>
        <taxon>Gigasporaceae</taxon>
        <taxon>Dentiscutata</taxon>
    </lineage>
</organism>
<dbReference type="GO" id="GO:0016811">
    <property type="term" value="F:hydrolase activity, acting on carbon-nitrogen (but not peptide) bonds, in linear amides"/>
    <property type="evidence" value="ECO:0007669"/>
    <property type="project" value="InterPro"/>
</dbReference>
<comment type="cofactor">
    <cofactor evidence="7">
        <name>Zn(2+)</name>
        <dbReference type="ChEBI" id="CHEBI:29105"/>
    </cofactor>
</comment>
<name>A0A9N9NYL9_9GLOM</name>
<feature type="binding site" evidence="7">
    <location>
        <position position="59"/>
    </location>
    <ligand>
        <name>Zn(2+)</name>
        <dbReference type="ChEBI" id="CHEBI:29105"/>
        <note>catalytic</note>
    </ligand>
</feature>
<evidence type="ECO:0000313" key="9">
    <source>
        <dbReference type="EMBL" id="CAG8772309.1"/>
    </source>
</evidence>
<comment type="similarity">
    <text evidence="2">Belongs to the alkaline ceramidase family.</text>
</comment>
<gene>
    <name evidence="9" type="ORF">DERYTH_LOCUS18801</name>
</gene>
<keyword evidence="4" id="KW-0378">Hydrolase</keyword>
<dbReference type="InterPro" id="IPR008901">
    <property type="entry name" value="ACER"/>
</dbReference>
<keyword evidence="3 8" id="KW-0812">Transmembrane</keyword>
<feature type="transmembrane region" description="Helical" evidence="8">
    <location>
        <begin position="21"/>
        <end position="40"/>
    </location>
</feature>
<evidence type="ECO:0000256" key="2">
    <source>
        <dbReference type="ARBA" id="ARBA00009780"/>
    </source>
</evidence>
<dbReference type="Proteomes" id="UP000789405">
    <property type="component" value="Unassembled WGS sequence"/>
</dbReference>
<dbReference type="OrthoDB" id="187171at2759"/>
<keyword evidence="10" id="KW-1185">Reference proteome</keyword>
<sequence>MSICIYLHAIAIVIKLKDEKAIGELMIRGTIIFLTGYLGWNIDYHFCTNMNKILNPQLHAWWHVTASYSCYLLLLIVIFDRSKILGKNPKIEWVCIVLPYVGLSDESEQYLPSKVMPSAEREILMQEVSLDFNDNFLQSQNTLAQERFLMDEHKEYHKVSSSVIELGKEGVEACEDMVFMCMLAKKFMHTTAVT</sequence>
<protein>
    <submittedName>
        <fullName evidence="9">16847_t:CDS:1</fullName>
    </submittedName>
</protein>
<evidence type="ECO:0000256" key="8">
    <source>
        <dbReference type="SAM" id="Phobius"/>
    </source>
</evidence>
<feature type="transmembrane region" description="Helical" evidence="8">
    <location>
        <begin position="60"/>
        <end position="79"/>
    </location>
</feature>
<evidence type="ECO:0000256" key="1">
    <source>
        <dbReference type="ARBA" id="ARBA00004141"/>
    </source>
</evidence>
<comment type="caution">
    <text evidence="9">The sequence shown here is derived from an EMBL/GenBank/DDBJ whole genome shotgun (WGS) entry which is preliminary data.</text>
</comment>
<evidence type="ECO:0000256" key="6">
    <source>
        <dbReference type="ARBA" id="ARBA00023136"/>
    </source>
</evidence>
<dbReference type="Pfam" id="PF05875">
    <property type="entry name" value="Ceramidase"/>
    <property type="match status" value="1"/>
</dbReference>
<dbReference type="EMBL" id="CAJVPY010019625">
    <property type="protein sequence ID" value="CAG8772309.1"/>
    <property type="molecule type" value="Genomic_DNA"/>
</dbReference>
<evidence type="ECO:0000313" key="10">
    <source>
        <dbReference type="Proteomes" id="UP000789405"/>
    </source>
</evidence>
<dbReference type="PANTHER" id="PTHR46187">
    <property type="entry name" value="ALKALINE CERAMIDASE 3"/>
    <property type="match status" value="1"/>
</dbReference>
<dbReference type="PANTHER" id="PTHR46187:SF3">
    <property type="entry name" value="ALKALINE CERAMIDASE 3"/>
    <property type="match status" value="1"/>
</dbReference>
<keyword evidence="7" id="KW-0862">Zinc</keyword>
<evidence type="ECO:0000256" key="7">
    <source>
        <dbReference type="PIRSR" id="PIRSR608901-2"/>
    </source>
</evidence>
<keyword evidence="6 8" id="KW-0472">Membrane</keyword>
<evidence type="ECO:0000256" key="5">
    <source>
        <dbReference type="ARBA" id="ARBA00022989"/>
    </source>
</evidence>
<dbReference type="AlphaFoldDB" id="A0A9N9NYL9"/>
<keyword evidence="5 8" id="KW-1133">Transmembrane helix</keyword>
<feature type="binding site" evidence="7">
    <location>
        <position position="63"/>
    </location>
    <ligand>
        <name>Zn(2+)</name>
        <dbReference type="ChEBI" id="CHEBI:29105"/>
        <note>catalytic</note>
    </ligand>
</feature>
<keyword evidence="7" id="KW-0479">Metal-binding</keyword>
<accession>A0A9N9NYL9</accession>
<feature type="non-terminal residue" evidence="9">
    <location>
        <position position="194"/>
    </location>
</feature>
<dbReference type="GO" id="GO:0005789">
    <property type="term" value="C:endoplasmic reticulum membrane"/>
    <property type="evidence" value="ECO:0007669"/>
    <property type="project" value="TreeGrafter"/>
</dbReference>
<dbReference type="GO" id="GO:0006672">
    <property type="term" value="P:ceramide metabolic process"/>
    <property type="evidence" value="ECO:0007669"/>
    <property type="project" value="InterPro"/>
</dbReference>